<feature type="transmembrane region" description="Helical" evidence="6">
    <location>
        <begin position="197"/>
        <end position="216"/>
    </location>
</feature>
<protein>
    <submittedName>
        <fullName evidence="7">Amino acid permease</fullName>
    </submittedName>
</protein>
<feature type="transmembrane region" description="Helical" evidence="6">
    <location>
        <begin position="276"/>
        <end position="297"/>
    </location>
</feature>
<dbReference type="PANTHER" id="PTHR43243">
    <property type="entry name" value="INNER MEMBRANE TRANSPORTER YGJI-RELATED"/>
    <property type="match status" value="1"/>
</dbReference>
<evidence type="ECO:0000256" key="2">
    <source>
        <dbReference type="ARBA" id="ARBA00022448"/>
    </source>
</evidence>
<dbReference type="PIRSF" id="PIRSF006060">
    <property type="entry name" value="AA_transporter"/>
    <property type="match status" value="1"/>
</dbReference>
<feature type="transmembrane region" description="Helical" evidence="6">
    <location>
        <begin position="433"/>
        <end position="453"/>
    </location>
</feature>
<evidence type="ECO:0000313" key="8">
    <source>
        <dbReference type="Proteomes" id="UP000240357"/>
    </source>
</evidence>
<dbReference type="OrthoDB" id="9762947at2"/>
<dbReference type="AlphaFoldDB" id="A0A2T2Y9P7"/>
<feature type="transmembrane region" description="Helical" evidence="6">
    <location>
        <begin position="228"/>
        <end position="247"/>
    </location>
</feature>
<keyword evidence="2" id="KW-0813">Transport</keyword>
<evidence type="ECO:0000313" key="7">
    <source>
        <dbReference type="EMBL" id="PSR52239.1"/>
    </source>
</evidence>
<evidence type="ECO:0000256" key="5">
    <source>
        <dbReference type="ARBA" id="ARBA00023136"/>
    </source>
</evidence>
<reference evidence="7 8" key="1">
    <citation type="submission" date="2018-03" db="EMBL/GenBank/DDBJ databases">
        <title>Adhaeribacter sp. HMF7605 Genome sequencing and assembly.</title>
        <authorList>
            <person name="Kang H."/>
            <person name="Kang J."/>
            <person name="Cha I."/>
            <person name="Kim H."/>
            <person name="Joh K."/>
        </authorList>
    </citation>
    <scope>NUCLEOTIDE SEQUENCE [LARGE SCALE GENOMIC DNA]</scope>
    <source>
        <strain evidence="7 8">HMF7605</strain>
    </source>
</reference>
<dbReference type="RefSeq" id="WP_106925669.1">
    <property type="nucleotide sequence ID" value="NZ_PYFT01000001.1"/>
</dbReference>
<accession>A0A2T2Y9P7</accession>
<name>A0A2T2Y9P7_9BACT</name>
<dbReference type="InterPro" id="IPR002293">
    <property type="entry name" value="AA/rel_permease1"/>
</dbReference>
<sequence>MASNLFAKKSINKLIQESEGGGGDGHGHTLKRTLSATNLILLGIGAIIGTGIFVLTGSAAAQFAGPGLVISFIVAGIACAFAGLCYAEFASMIPIAGSAYTYGYATLGELIAWIIGWDLILEYMFGAATVAVGWSGYVVSFLRDLNINIAPEWWNAPGISLVQDPKTNAWVQVTDQLTQQFTSQGIDIATLPHATGVFNLVAASAIILITVILVIGIQESARFNNLIVFMKLFVVLTFILAGGYYLLRNPEVAAQNWTPFIPDNTGEFGHYGWSGIMRAAGVIFFAYIGFDAVSTAAQEAKNPQRDMPVGILGSLVICTILYILVSGILTGLVDYRQLNVAEPIAIGIEVTGYSVLRDLIKIGAIAGLSSVMLVMLLGQPRIFYSMSRDGLIPSIFGKVHPKFQTPYISSILIGVICAITAGALPIAQLGEMTSIGTLLAFVIVCGGVWYMRVHEPERARPFRTPWVPLVPILGMLVCFAMMASLNIHTWYRLIGWLLVGLVVYFTYSRKNSKLNKTPVVHSGK</sequence>
<feature type="transmembrane region" description="Helical" evidence="6">
    <location>
        <begin position="407"/>
        <end position="427"/>
    </location>
</feature>
<feature type="transmembrane region" description="Helical" evidence="6">
    <location>
        <begin position="489"/>
        <end position="507"/>
    </location>
</feature>
<keyword evidence="3 6" id="KW-0812">Transmembrane</keyword>
<comment type="subcellular location">
    <subcellularLocation>
        <location evidence="1">Membrane</location>
        <topology evidence="1">Multi-pass membrane protein</topology>
    </subcellularLocation>
</comment>
<dbReference type="PANTHER" id="PTHR43243:SF4">
    <property type="entry name" value="CATIONIC AMINO ACID TRANSPORTER 4"/>
    <property type="match status" value="1"/>
</dbReference>
<keyword evidence="4 6" id="KW-1133">Transmembrane helix</keyword>
<proteinExistence type="predicted"/>
<feature type="transmembrane region" description="Helical" evidence="6">
    <location>
        <begin position="39"/>
        <end position="61"/>
    </location>
</feature>
<evidence type="ECO:0000256" key="1">
    <source>
        <dbReference type="ARBA" id="ARBA00004141"/>
    </source>
</evidence>
<feature type="transmembrane region" description="Helical" evidence="6">
    <location>
        <begin position="465"/>
        <end position="483"/>
    </location>
</feature>
<feature type="transmembrane region" description="Helical" evidence="6">
    <location>
        <begin position="67"/>
        <end position="89"/>
    </location>
</feature>
<keyword evidence="5 6" id="KW-0472">Membrane</keyword>
<evidence type="ECO:0000256" key="4">
    <source>
        <dbReference type="ARBA" id="ARBA00022989"/>
    </source>
</evidence>
<organism evidence="7 8">
    <name type="scientific">Adhaeribacter arboris</name>
    <dbReference type="NCBI Taxonomy" id="2072846"/>
    <lineage>
        <taxon>Bacteria</taxon>
        <taxon>Pseudomonadati</taxon>
        <taxon>Bacteroidota</taxon>
        <taxon>Cytophagia</taxon>
        <taxon>Cytophagales</taxon>
        <taxon>Hymenobacteraceae</taxon>
        <taxon>Adhaeribacter</taxon>
    </lineage>
</organism>
<evidence type="ECO:0000256" key="3">
    <source>
        <dbReference type="ARBA" id="ARBA00022692"/>
    </source>
</evidence>
<dbReference type="EMBL" id="PYFT01000001">
    <property type="protein sequence ID" value="PSR52239.1"/>
    <property type="molecule type" value="Genomic_DNA"/>
</dbReference>
<dbReference type="Proteomes" id="UP000240357">
    <property type="component" value="Unassembled WGS sequence"/>
</dbReference>
<feature type="transmembrane region" description="Helical" evidence="6">
    <location>
        <begin position="309"/>
        <end position="333"/>
    </location>
</feature>
<feature type="transmembrane region" description="Helical" evidence="6">
    <location>
        <begin position="110"/>
        <end position="134"/>
    </location>
</feature>
<dbReference type="GO" id="GO:0016020">
    <property type="term" value="C:membrane"/>
    <property type="evidence" value="ECO:0007669"/>
    <property type="project" value="UniProtKB-SubCell"/>
</dbReference>
<dbReference type="GO" id="GO:0015171">
    <property type="term" value="F:amino acid transmembrane transporter activity"/>
    <property type="evidence" value="ECO:0007669"/>
    <property type="project" value="TreeGrafter"/>
</dbReference>
<gene>
    <name evidence="7" type="ORF">AHMF7605_01225</name>
</gene>
<evidence type="ECO:0000256" key="6">
    <source>
        <dbReference type="SAM" id="Phobius"/>
    </source>
</evidence>
<keyword evidence="8" id="KW-1185">Reference proteome</keyword>
<dbReference type="Gene3D" id="1.20.1740.10">
    <property type="entry name" value="Amino acid/polyamine transporter I"/>
    <property type="match status" value="1"/>
</dbReference>
<dbReference type="Pfam" id="PF13520">
    <property type="entry name" value="AA_permease_2"/>
    <property type="match status" value="1"/>
</dbReference>
<feature type="transmembrane region" description="Helical" evidence="6">
    <location>
        <begin position="359"/>
        <end position="378"/>
    </location>
</feature>
<comment type="caution">
    <text evidence="7">The sequence shown here is derived from an EMBL/GenBank/DDBJ whole genome shotgun (WGS) entry which is preliminary data.</text>
</comment>